<feature type="compositionally biased region" description="Low complexity" evidence="1">
    <location>
        <begin position="24"/>
        <end position="42"/>
    </location>
</feature>
<evidence type="ECO:0000313" key="3">
    <source>
        <dbReference type="Proteomes" id="UP000789508"/>
    </source>
</evidence>
<feature type="non-terminal residue" evidence="2">
    <location>
        <position position="1"/>
    </location>
</feature>
<reference evidence="2" key="1">
    <citation type="submission" date="2021-06" db="EMBL/GenBank/DDBJ databases">
        <authorList>
            <person name="Kallberg Y."/>
            <person name="Tangrot J."/>
            <person name="Rosling A."/>
        </authorList>
    </citation>
    <scope>NUCLEOTIDE SEQUENCE</scope>
    <source>
        <strain evidence="2">FL130A</strain>
    </source>
</reference>
<dbReference type="AlphaFoldDB" id="A0A9N9G7R6"/>
<evidence type="ECO:0000313" key="2">
    <source>
        <dbReference type="EMBL" id="CAG8590756.1"/>
    </source>
</evidence>
<dbReference type="Proteomes" id="UP000789508">
    <property type="component" value="Unassembled WGS sequence"/>
</dbReference>
<keyword evidence="3" id="KW-1185">Reference proteome</keyword>
<protein>
    <submittedName>
        <fullName evidence="2">10235_t:CDS:1</fullName>
    </submittedName>
</protein>
<organism evidence="2 3">
    <name type="scientific">Ambispora leptoticha</name>
    <dbReference type="NCBI Taxonomy" id="144679"/>
    <lineage>
        <taxon>Eukaryota</taxon>
        <taxon>Fungi</taxon>
        <taxon>Fungi incertae sedis</taxon>
        <taxon>Mucoromycota</taxon>
        <taxon>Glomeromycotina</taxon>
        <taxon>Glomeromycetes</taxon>
        <taxon>Archaeosporales</taxon>
        <taxon>Ambisporaceae</taxon>
        <taxon>Ambispora</taxon>
    </lineage>
</organism>
<feature type="region of interest" description="Disordered" evidence="1">
    <location>
        <begin position="21"/>
        <end position="42"/>
    </location>
</feature>
<comment type="caution">
    <text evidence="2">The sequence shown here is derived from an EMBL/GenBank/DDBJ whole genome shotgun (WGS) entry which is preliminary data.</text>
</comment>
<accession>A0A9N9G7R6</accession>
<gene>
    <name evidence="2" type="ORF">ALEPTO_LOCUS7692</name>
</gene>
<sequence>QSIISQQTTKVSGETTIKKKFETSPISPGGISGSSQPPSLQSTVPINELNTNYEQLDYDAASHMAAFLMFIKYSIMYHHTSIIPKIPPRHYHNQLVPNDEQLSLAEKRELALQLQKIVPKQPQIHKMAILQDAIDYICYLEGLLAEKRKLKNNNSNNDNKDDGRFVKKTKLDSHDNTNYNCNSDFSKINNYTYDNDNCSYMYSQSINFERNSNQ</sequence>
<name>A0A9N9G7R6_9GLOM</name>
<proteinExistence type="predicted"/>
<dbReference type="GO" id="GO:0046983">
    <property type="term" value="F:protein dimerization activity"/>
    <property type="evidence" value="ECO:0007669"/>
    <property type="project" value="InterPro"/>
</dbReference>
<dbReference type="InterPro" id="IPR036638">
    <property type="entry name" value="HLH_DNA-bd_sf"/>
</dbReference>
<dbReference type="OrthoDB" id="690068at2759"/>
<dbReference type="Gene3D" id="4.10.280.10">
    <property type="entry name" value="Helix-loop-helix DNA-binding domain"/>
    <property type="match status" value="1"/>
</dbReference>
<dbReference type="EMBL" id="CAJVPS010003528">
    <property type="protein sequence ID" value="CAG8590756.1"/>
    <property type="molecule type" value="Genomic_DNA"/>
</dbReference>
<evidence type="ECO:0000256" key="1">
    <source>
        <dbReference type="SAM" id="MobiDB-lite"/>
    </source>
</evidence>
<dbReference type="SUPFAM" id="SSF47459">
    <property type="entry name" value="HLH, helix-loop-helix DNA-binding domain"/>
    <property type="match status" value="1"/>
</dbReference>